<feature type="region of interest" description="Disordered" evidence="1">
    <location>
        <begin position="1"/>
        <end position="21"/>
    </location>
</feature>
<protein>
    <submittedName>
        <fullName evidence="2">Uncharacterized protein</fullName>
    </submittedName>
</protein>
<evidence type="ECO:0000313" key="3">
    <source>
        <dbReference type="Proteomes" id="UP000011761"/>
    </source>
</evidence>
<gene>
    <name evidence="2" type="ORF">BAUCODRAFT_127445</name>
</gene>
<reference evidence="2 3" key="1">
    <citation type="journal article" date="2012" name="PLoS Pathog.">
        <title>Diverse lifestyles and strategies of plant pathogenesis encoded in the genomes of eighteen Dothideomycetes fungi.</title>
        <authorList>
            <person name="Ohm R.A."/>
            <person name="Feau N."/>
            <person name="Henrissat B."/>
            <person name="Schoch C.L."/>
            <person name="Horwitz B.A."/>
            <person name="Barry K.W."/>
            <person name="Condon B.J."/>
            <person name="Copeland A.C."/>
            <person name="Dhillon B."/>
            <person name="Glaser F."/>
            <person name="Hesse C.N."/>
            <person name="Kosti I."/>
            <person name="LaButti K."/>
            <person name="Lindquist E.A."/>
            <person name="Lucas S."/>
            <person name="Salamov A.A."/>
            <person name="Bradshaw R.E."/>
            <person name="Ciuffetti L."/>
            <person name="Hamelin R.C."/>
            <person name="Kema G.H.J."/>
            <person name="Lawrence C."/>
            <person name="Scott J.A."/>
            <person name="Spatafora J.W."/>
            <person name="Turgeon B.G."/>
            <person name="de Wit P.J.G.M."/>
            <person name="Zhong S."/>
            <person name="Goodwin S.B."/>
            <person name="Grigoriev I.V."/>
        </authorList>
    </citation>
    <scope>NUCLEOTIDE SEQUENCE [LARGE SCALE GENOMIC DNA]</scope>
    <source>
        <strain evidence="2 3">UAMH 10762</strain>
    </source>
</reference>
<dbReference type="AlphaFoldDB" id="M2LAV2"/>
<organism evidence="2 3">
    <name type="scientific">Baudoinia panamericana (strain UAMH 10762)</name>
    <name type="common">Angels' share fungus</name>
    <name type="synonym">Baudoinia compniacensis (strain UAMH 10762)</name>
    <dbReference type="NCBI Taxonomy" id="717646"/>
    <lineage>
        <taxon>Eukaryota</taxon>
        <taxon>Fungi</taxon>
        <taxon>Dikarya</taxon>
        <taxon>Ascomycota</taxon>
        <taxon>Pezizomycotina</taxon>
        <taxon>Dothideomycetes</taxon>
        <taxon>Dothideomycetidae</taxon>
        <taxon>Mycosphaerellales</taxon>
        <taxon>Teratosphaeriaceae</taxon>
        <taxon>Baudoinia</taxon>
    </lineage>
</organism>
<evidence type="ECO:0000256" key="1">
    <source>
        <dbReference type="SAM" id="MobiDB-lite"/>
    </source>
</evidence>
<sequence>MPVATSASSRNRPGYSVSSRKHIDHSASYGAYHAYNMIWWKAMWCKWRHKSARWKNTVSCRGSAAYTHFACFIYALHSQQDAAPPVALAPTITVALLHHRTRRSLHAYLVVSHTTS</sequence>
<dbReference type="Proteomes" id="UP000011761">
    <property type="component" value="Unassembled WGS sequence"/>
</dbReference>
<dbReference type="HOGENOM" id="CLU_2096433_0_0_1"/>
<keyword evidence="3" id="KW-1185">Reference proteome</keyword>
<name>M2LAV2_BAUPA</name>
<evidence type="ECO:0000313" key="2">
    <source>
        <dbReference type="EMBL" id="EMC90942.1"/>
    </source>
</evidence>
<accession>M2LAV2</accession>
<feature type="compositionally biased region" description="Polar residues" evidence="1">
    <location>
        <begin position="1"/>
        <end position="11"/>
    </location>
</feature>
<dbReference type="EMBL" id="KB445565">
    <property type="protein sequence ID" value="EMC90942.1"/>
    <property type="molecule type" value="Genomic_DNA"/>
</dbReference>
<proteinExistence type="predicted"/>
<dbReference type="RefSeq" id="XP_007681874.1">
    <property type="nucleotide sequence ID" value="XM_007683684.1"/>
</dbReference>
<dbReference type="GeneID" id="19108153"/>
<dbReference type="KEGG" id="bcom:BAUCODRAFT_127445"/>